<protein>
    <submittedName>
        <fullName evidence="6">TIGR03862 family flavoprotein</fullName>
    </submittedName>
</protein>
<dbReference type="Gene3D" id="3.50.50.60">
    <property type="entry name" value="FAD/NAD(P)-binding domain"/>
    <property type="match status" value="1"/>
</dbReference>
<evidence type="ECO:0000313" key="7">
    <source>
        <dbReference type="Proteomes" id="UP000624703"/>
    </source>
</evidence>
<dbReference type="AlphaFoldDB" id="A0A8J7SJC9"/>
<evidence type="ECO:0000256" key="2">
    <source>
        <dbReference type="ARBA" id="ARBA00022630"/>
    </source>
</evidence>
<dbReference type="PRINTS" id="PR00368">
    <property type="entry name" value="FADPNR"/>
</dbReference>
<dbReference type="InterPro" id="IPR023166">
    <property type="entry name" value="BaiN-like_dom_sf"/>
</dbReference>
<comment type="caution">
    <text evidence="6">The sequence shown here is derived from an EMBL/GenBank/DDBJ whole genome shotgun (WGS) entry which is preliminary data.</text>
</comment>
<evidence type="ECO:0000259" key="5">
    <source>
        <dbReference type="Pfam" id="PF22780"/>
    </source>
</evidence>
<gene>
    <name evidence="6" type="ORF">JIN82_02850</name>
</gene>
<keyword evidence="3" id="KW-0274">FAD</keyword>
<dbReference type="NCBIfam" id="TIGR00275">
    <property type="entry name" value="aminoacetone oxidase family FAD-binding enzyme"/>
    <property type="match status" value="1"/>
</dbReference>
<dbReference type="Pfam" id="PF03486">
    <property type="entry name" value="HI0933_like"/>
    <property type="match status" value="1"/>
</dbReference>
<dbReference type="EMBL" id="JAENIM010000016">
    <property type="protein sequence ID" value="MBK1790090.1"/>
    <property type="molecule type" value="Genomic_DNA"/>
</dbReference>
<keyword evidence="2" id="KW-0285">Flavoprotein</keyword>
<feature type="domain" description="RsdA/BaiN/AoA(So)-like insert" evidence="5">
    <location>
        <begin position="216"/>
        <end position="348"/>
    </location>
</feature>
<dbReference type="SUPFAM" id="SSF51905">
    <property type="entry name" value="FAD/NAD(P)-binding domain"/>
    <property type="match status" value="1"/>
</dbReference>
<dbReference type="Proteomes" id="UP000624703">
    <property type="component" value="Unassembled WGS sequence"/>
</dbReference>
<evidence type="ECO:0000256" key="3">
    <source>
        <dbReference type="ARBA" id="ARBA00022827"/>
    </source>
</evidence>
<name>A0A8J7SJC9_9BACT</name>
<comment type="cofactor">
    <cofactor evidence="1">
        <name>FAD</name>
        <dbReference type="ChEBI" id="CHEBI:57692"/>
    </cofactor>
</comment>
<accession>A0A8J7SJC9</accession>
<dbReference type="InterPro" id="IPR004792">
    <property type="entry name" value="BaiN-like"/>
</dbReference>
<dbReference type="PANTHER" id="PTHR42887:SF1">
    <property type="entry name" value="BLR3961 PROTEIN"/>
    <property type="match status" value="1"/>
</dbReference>
<evidence type="ECO:0000313" key="6">
    <source>
        <dbReference type="EMBL" id="MBK1790090.1"/>
    </source>
</evidence>
<evidence type="ECO:0000256" key="1">
    <source>
        <dbReference type="ARBA" id="ARBA00001974"/>
    </source>
</evidence>
<evidence type="ECO:0000259" key="4">
    <source>
        <dbReference type="Pfam" id="PF03486"/>
    </source>
</evidence>
<organism evidence="6 7">
    <name type="scientific">Persicirhabdus sediminis</name>
    <dbReference type="NCBI Taxonomy" id="454144"/>
    <lineage>
        <taxon>Bacteria</taxon>
        <taxon>Pseudomonadati</taxon>
        <taxon>Verrucomicrobiota</taxon>
        <taxon>Verrucomicrobiia</taxon>
        <taxon>Verrucomicrobiales</taxon>
        <taxon>Verrucomicrobiaceae</taxon>
        <taxon>Persicirhabdus</taxon>
    </lineage>
</organism>
<dbReference type="Gene3D" id="1.10.8.260">
    <property type="entry name" value="HI0933 insert domain-like"/>
    <property type="match status" value="1"/>
</dbReference>
<dbReference type="Pfam" id="PF22780">
    <property type="entry name" value="HI0933_like_1st"/>
    <property type="match status" value="1"/>
</dbReference>
<dbReference type="SUPFAM" id="SSF160996">
    <property type="entry name" value="HI0933 insert domain-like"/>
    <property type="match status" value="1"/>
</dbReference>
<dbReference type="InterPro" id="IPR055178">
    <property type="entry name" value="RsdA/BaiN/AoA(So)-like_dom"/>
</dbReference>
<dbReference type="Gene3D" id="2.40.30.10">
    <property type="entry name" value="Translation factors"/>
    <property type="match status" value="1"/>
</dbReference>
<dbReference type="NCBIfam" id="TIGR03862">
    <property type="entry name" value="flavo_PP4765"/>
    <property type="match status" value="1"/>
</dbReference>
<sequence length="412" mass="45732">MSSQSTSETVAIIGGGPAGLRAAELISAAGISCVLYDSMPSVGRKFLVAGKSGLNLTKDEDLDTFISYYGGSHNGQFDLQRWASIIKEFDNKMIREWAEGLGITTFTANSGKVFPEAMKAAPLLRRWVHKLREQGVNFRMRHKLASIAPAEKEQGYKLTFTSPLDERTSYNHRYVVLAMGGASWPQTGSDGAWRDILDQQQVCYQTLQADNCGWMHPWNDEFLKIAEGKPLKNIHLSCGDQKVTGEVMITKYGLEGSAIYQIGRTLRSLPKAYIEIDLKPTFTHDQLVAKMGGKQHGLLREAKYRWKLSPQAMALIKHQYKHTNDVNLLATQIKACRIDLDSPRPIDEVISTSGGICWSELNEQLMLNKLPGIFACGEMIDWEAPTGGYLMQGCFASGTRVGKSIIQMSAEE</sequence>
<keyword evidence="7" id="KW-1185">Reference proteome</keyword>
<dbReference type="RefSeq" id="WP_200310129.1">
    <property type="nucleotide sequence ID" value="NZ_JAENIM010000016.1"/>
</dbReference>
<reference evidence="6" key="1">
    <citation type="submission" date="2021-01" db="EMBL/GenBank/DDBJ databases">
        <title>Modified the classification status of verrucomicrobia.</title>
        <authorList>
            <person name="Feng X."/>
        </authorList>
    </citation>
    <scope>NUCLEOTIDE SEQUENCE</scope>
    <source>
        <strain evidence="6">_KCTC 22039</strain>
    </source>
</reference>
<dbReference type="PANTHER" id="PTHR42887">
    <property type="entry name" value="OS12G0638800 PROTEIN"/>
    <property type="match status" value="1"/>
</dbReference>
<proteinExistence type="predicted"/>
<dbReference type="InterPro" id="IPR036188">
    <property type="entry name" value="FAD/NAD-bd_sf"/>
</dbReference>
<dbReference type="InterPro" id="IPR057661">
    <property type="entry name" value="RsdA/BaiN/AoA(So)_Rossmann"/>
</dbReference>
<dbReference type="InterPro" id="IPR022460">
    <property type="entry name" value="Flavoprotein_PP4765"/>
</dbReference>
<feature type="domain" description="RsdA/BaiN/AoA(So)-like Rossmann fold-like" evidence="4">
    <location>
        <begin position="9"/>
        <end position="403"/>
    </location>
</feature>